<accession>A0A0E9TD99</accession>
<dbReference type="EMBL" id="GBXM01057180">
    <property type="protein sequence ID" value="JAH51397.1"/>
    <property type="molecule type" value="Transcribed_RNA"/>
</dbReference>
<protein>
    <submittedName>
        <fullName evidence="1">Uncharacterized protein</fullName>
    </submittedName>
</protein>
<organism evidence="1">
    <name type="scientific">Anguilla anguilla</name>
    <name type="common">European freshwater eel</name>
    <name type="synonym">Muraena anguilla</name>
    <dbReference type="NCBI Taxonomy" id="7936"/>
    <lineage>
        <taxon>Eukaryota</taxon>
        <taxon>Metazoa</taxon>
        <taxon>Chordata</taxon>
        <taxon>Craniata</taxon>
        <taxon>Vertebrata</taxon>
        <taxon>Euteleostomi</taxon>
        <taxon>Actinopterygii</taxon>
        <taxon>Neopterygii</taxon>
        <taxon>Teleostei</taxon>
        <taxon>Anguilliformes</taxon>
        <taxon>Anguillidae</taxon>
        <taxon>Anguilla</taxon>
    </lineage>
</organism>
<dbReference type="AlphaFoldDB" id="A0A0E9TD99"/>
<proteinExistence type="predicted"/>
<sequence length="38" mass="4630">MTKTRTQFSGVSIVTKDDVRWWCFIFFISQFLKYCFLS</sequence>
<reference evidence="1" key="2">
    <citation type="journal article" date="2015" name="Fish Shellfish Immunol.">
        <title>Early steps in the European eel (Anguilla anguilla)-Vibrio vulnificus interaction in the gills: Role of the RtxA13 toxin.</title>
        <authorList>
            <person name="Callol A."/>
            <person name="Pajuelo D."/>
            <person name="Ebbesson L."/>
            <person name="Teles M."/>
            <person name="MacKenzie S."/>
            <person name="Amaro C."/>
        </authorList>
    </citation>
    <scope>NUCLEOTIDE SEQUENCE</scope>
</reference>
<name>A0A0E9TD99_ANGAN</name>
<reference evidence="1" key="1">
    <citation type="submission" date="2014-11" db="EMBL/GenBank/DDBJ databases">
        <authorList>
            <person name="Amaro Gonzalez C."/>
        </authorList>
    </citation>
    <scope>NUCLEOTIDE SEQUENCE</scope>
</reference>
<evidence type="ECO:0000313" key="1">
    <source>
        <dbReference type="EMBL" id="JAH51397.1"/>
    </source>
</evidence>